<dbReference type="PANTHER" id="PTHR11527">
    <property type="entry name" value="HEAT-SHOCK PROTEIN 20 FAMILY MEMBER"/>
    <property type="match status" value="1"/>
</dbReference>
<dbReference type="RefSeq" id="WP_268005925.1">
    <property type="nucleotide sequence ID" value="NZ_CP104067.1"/>
</dbReference>
<dbReference type="SUPFAM" id="SSF49764">
    <property type="entry name" value="HSP20-like chaperones"/>
    <property type="match status" value="1"/>
</dbReference>
<evidence type="ECO:0000256" key="2">
    <source>
        <dbReference type="RuleBase" id="RU003616"/>
    </source>
</evidence>
<dbReference type="InterPro" id="IPR002068">
    <property type="entry name" value="A-crystallin/Hsp20_dom"/>
</dbReference>
<dbReference type="Pfam" id="PF00011">
    <property type="entry name" value="HSP20"/>
    <property type="match status" value="1"/>
</dbReference>
<name>A0ABY6ZGK7_9BACL</name>
<evidence type="ECO:0000313" key="4">
    <source>
        <dbReference type="EMBL" id="WAH42030.1"/>
    </source>
</evidence>
<feature type="domain" description="SHSP" evidence="3">
    <location>
        <begin position="31"/>
        <end position="144"/>
    </location>
</feature>
<dbReference type="CDD" id="cd06464">
    <property type="entry name" value="ACD_sHsps-like"/>
    <property type="match status" value="1"/>
</dbReference>
<comment type="similarity">
    <text evidence="1 2">Belongs to the small heat shock protein (HSP20) family.</text>
</comment>
<sequence>MPLIPYDPFRLIKQDGSRFPRIFDSDWFETHFSGMARVPVDVHETQTEVVVTAEIPGLEKREDVNITVHDGHLHLNGKIERTSEQKDENMHRTERYYGQFSRTIPLPTEVSETGAKASYKSGILEIRLPKSQAQIGRQIDVDFH</sequence>
<dbReference type="Proteomes" id="UP001164761">
    <property type="component" value="Chromosome"/>
</dbReference>
<protein>
    <submittedName>
        <fullName evidence="4">Hsp20/alpha crystallin family protein</fullName>
    </submittedName>
</protein>
<dbReference type="InterPro" id="IPR031107">
    <property type="entry name" value="Small_HSP"/>
</dbReference>
<organism evidence="4 5">
    <name type="scientific">Alicyclobacillus fastidiosus</name>
    <dbReference type="NCBI Taxonomy" id="392011"/>
    <lineage>
        <taxon>Bacteria</taxon>
        <taxon>Bacillati</taxon>
        <taxon>Bacillota</taxon>
        <taxon>Bacilli</taxon>
        <taxon>Bacillales</taxon>
        <taxon>Alicyclobacillaceae</taxon>
        <taxon>Alicyclobacillus</taxon>
    </lineage>
</organism>
<evidence type="ECO:0000259" key="3">
    <source>
        <dbReference type="PROSITE" id="PS01031"/>
    </source>
</evidence>
<keyword evidence="5" id="KW-1185">Reference proteome</keyword>
<gene>
    <name evidence="4" type="ORF">NZD89_00450</name>
</gene>
<accession>A0ABY6ZGK7</accession>
<dbReference type="Gene3D" id="2.60.40.790">
    <property type="match status" value="1"/>
</dbReference>
<evidence type="ECO:0000256" key="1">
    <source>
        <dbReference type="PROSITE-ProRule" id="PRU00285"/>
    </source>
</evidence>
<dbReference type="InterPro" id="IPR008978">
    <property type="entry name" value="HSP20-like_chaperone"/>
</dbReference>
<reference evidence="4" key="1">
    <citation type="submission" date="2022-08" db="EMBL/GenBank/DDBJ databases">
        <title>Alicyclobacillus fastidiosus DSM 17978, complete genome.</title>
        <authorList>
            <person name="Wang Q."/>
            <person name="Cai R."/>
            <person name="Wang Z."/>
        </authorList>
    </citation>
    <scope>NUCLEOTIDE SEQUENCE</scope>
    <source>
        <strain evidence="4">DSM 17978</strain>
    </source>
</reference>
<dbReference type="EMBL" id="CP104067">
    <property type="protein sequence ID" value="WAH42030.1"/>
    <property type="molecule type" value="Genomic_DNA"/>
</dbReference>
<dbReference type="PROSITE" id="PS01031">
    <property type="entry name" value="SHSP"/>
    <property type="match status" value="1"/>
</dbReference>
<proteinExistence type="inferred from homology"/>
<evidence type="ECO:0000313" key="5">
    <source>
        <dbReference type="Proteomes" id="UP001164761"/>
    </source>
</evidence>